<comment type="caution">
    <text evidence="2">The sequence shown here is derived from an EMBL/GenBank/DDBJ whole genome shotgun (WGS) entry which is preliminary data.</text>
</comment>
<organism evidence="2 3">
    <name type="scientific">Echinicola rosea</name>
    <dbReference type="NCBI Taxonomy" id="1807691"/>
    <lineage>
        <taxon>Bacteria</taxon>
        <taxon>Pseudomonadati</taxon>
        <taxon>Bacteroidota</taxon>
        <taxon>Cytophagia</taxon>
        <taxon>Cytophagales</taxon>
        <taxon>Cyclobacteriaceae</taxon>
        <taxon>Echinicola</taxon>
    </lineage>
</organism>
<proteinExistence type="predicted"/>
<keyword evidence="3" id="KW-1185">Reference proteome</keyword>
<dbReference type="Proteomes" id="UP000647339">
    <property type="component" value="Unassembled WGS sequence"/>
</dbReference>
<keyword evidence="1" id="KW-0472">Membrane</keyword>
<evidence type="ECO:0008006" key="4">
    <source>
        <dbReference type="Google" id="ProtNLM"/>
    </source>
</evidence>
<dbReference type="RefSeq" id="WP_137403698.1">
    <property type="nucleotide sequence ID" value="NZ_BMIU01000031.1"/>
</dbReference>
<accession>A0ABQ1VCP2</accession>
<feature type="transmembrane region" description="Helical" evidence="1">
    <location>
        <begin position="124"/>
        <end position="141"/>
    </location>
</feature>
<dbReference type="EMBL" id="BMIU01000031">
    <property type="protein sequence ID" value="GGF49236.1"/>
    <property type="molecule type" value="Genomic_DNA"/>
</dbReference>
<evidence type="ECO:0000313" key="3">
    <source>
        <dbReference type="Proteomes" id="UP000647339"/>
    </source>
</evidence>
<reference evidence="3" key="1">
    <citation type="journal article" date="2019" name="Int. J. Syst. Evol. Microbiol.">
        <title>The Global Catalogue of Microorganisms (GCM) 10K type strain sequencing project: providing services to taxonomists for standard genome sequencing and annotation.</title>
        <authorList>
            <consortium name="The Broad Institute Genomics Platform"/>
            <consortium name="The Broad Institute Genome Sequencing Center for Infectious Disease"/>
            <person name="Wu L."/>
            <person name="Ma J."/>
        </authorList>
    </citation>
    <scope>NUCLEOTIDE SEQUENCE [LARGE SCALE GENOMIC DNA]</scope>
    <source>
        <strain evidence="3">CGMCC 1.15407</strain>
    </source>
</reference>
<name>A0ABQ1VCP2_9BACT</name>
<evidence type="ECO:0000313" key="2">
    <source>
        <dbReference type="EMBL" id="GGF49236.1"/>
    </source>
</evidence>
<gene>
    <name evidence="2" type="ORF">GCM10011339_42300</name>
</gene>
<evidence type="ECO:0000256" key="1">
    <source>
        <dbReference type="SAM" id="Phobius"/>
    </source>
</evidence>
<keyword evidence="1" id="KW-0812">Transmembrane</keyword>
<protein>
    <recommendedName>
        <fullName evidence="4">Helix-turn-helix domain-containing protein</fullName>
    </recommendedName>
</protein>
<sequence>MNLSNEAKLEIAEKILRSETFKNAPTSTALLRYLVQAELKDQVLKESIIDVEFFGGDPGSEKINPRVRVNIFNLRKKLADYYKTEGAGDQFIILLEKGQYQLKYQSGPKANNAKKSWKPSLHQGLLLLLSLTICGLLFFFLSNTKPKVWKGFINNGHATNLYIGDAFGYSGKTISGLNGWTRDFDINSLDDYYKMLEDKPQLKQLTSPTDYNYSTRMAENATHDLARFFTLLNTDFVIKYATHASFVDIKKENTIYIGRLKDQKNFLYLFNEGNRDFQIIDNQIHFSGNGNFSDTTFMTNIGYKENDLALVSRMPGPNDTEQFFFFSNHDIGVMATVEYFTNLDSLESFTQKHLMDNTYFTAIFKAKGKERTNLSLEEILVVPF</sequence>
<keyword evidence="1" id="KW-1133">Transmembrane helix</keyword>